<dbReference type="InterPro" id="IPR013106">
    <property type="entry name" value="Ig_V-set"/>
</dbReference>
<feature type="region of interest" description="Disordered" evidence="1">
    <location>
        <begin position="83"/>
        <end position="124"/>
    </location>
</feature>
<dbReference type="InterPro" id="IPR007110">
    <property type="entry name" value="Ig-like_dom"/>
</dbReference>
<reference evidence="2" key="1">
    <citation type="journal article" date="2012" name="Nature">
        <title>The oyster genome reveals stress adaptation and complexity of shell formation.</title>
        <authorList>
            <person name="Zhang G."/>
            <person name="Fang X."/>
            <person name="Guo X."/>
            <person name="Li L."/>
            <person name="Luo R."/>
            <person name="Xu F."/>
            <person name="Yang P."/>
            <person name="Zhang L."/>
            <person name="Wang X."/>
            <person name="Qi H."/>
            <person name="Xiong Z."/>
            <person name="Que H."/>
            <person name="Xie Y."/>
            <person name="Holland P.W."/>
            <person name="Paps J."/>
            <person name="Zhu Y."/>
            <person name="Wu F."/>
            <person name="Chen Y."/>
            <person name="Wang J."/>
            <person name="Peng C."/>
            <person name="Meng J."/>
            <person name="Yang L."/>
            <person name="Liu J."/>
            <person name="Wen B."/>
            <person name="Zhang N."/>
            <person name="Huang Z."/>
            <person name="Zhu Q."/>
            <person name="Feng Y."/>
            <person name="Mount A."/>
            <person name="Hedgecock D."/>
            <person name="Xu Z."/>
            <person name="Liu Y."/>
            <person name="Domazet-Loso T."/>
            <person name="Du Y."/>
            <person name="Sun X."/>
            <person name="Zhang S."/>
            <person name="Liu B."/>
            <person name="Cheng P."/>
            <person name="Jiang X."/>
            <person name="Li J."/>
            <person name="Fan D."/>
            <person name="Wang W."/>
            <person name="Fu W."/>
            <person name="Wang T."/>
            <person name="Wang B."/>
            <person name="Zhang J."/>
            <person name="Peng Z."/>
            <person name="Li Y."/>
            <person name="Li N."/>
            <person name="Wang J."/>
            <person name="Chen M."/>
            <person name="He Y."/>
            <person name="Tan F."/>
            <person name="Song X."/>
            <person name="Zheng Q."/>
            <person name="Huang R."/>
            <person name="Yang H."/>
            <person name="Du X."/>
            <person name="Chen L."/>
            <person name="Yang M."/>
            <person name="Gaffney P.M."/>
            <person name="Wang S."/>
            <person name="Luo L."/>
            <person name="She Z."/>
            <person name="Ming Y."/>
            <person name="Huang W."/>
            <person name="Zhang S."/>
            <person name="Huang B."/>
            <person name="Zhang Y."/>
            <person name="Qu T."/>
            <person name="Ni P."/>
            <person name="Miao G."/>
            <person name="Wang J."/>
            <person name="Wang Q."/>
            <person name="Steinberg C.E."/>
            <person name="Wang H."/>
            <person name="Li N."/>
            <person name="Qian L."/>
            <person name="Zhang G."/>
            <person name="Li Y."/>
            <person name="Yang H."/>
            <person name="Liu X."/>
            <person name="Wang J."/>
            <person name="Yin Y."/>
            <person name="Wang J."/>
        </authorList>
    </citation>
    <scope>NUCLEOTIDE SEQUENCE [LARGE SCALE GENOMIC DNA]</scope>
    <source>
        <strain evidence="2">05x7-T-G4-1.051#20</strain>
    </source>
</reference>
<gene>
    <name evidence="2" type="ORF">CGI_10005416</name>
</gene>
<dbReference type="AlphaFoldDB" id="K1PGM5"/>
<protein>
    <submittedName>
        <fullName evidence="2">Uncharacterized protein</fullName>
    </submittedName>
</protein>
<dbReference type="PROSITE" id="PS50835">
    <property type="entry name" value="IG_LIKE"/>
    <property type="match status" value="1"/>
</dbReference>
<dbReference type="InterPro" id="IPR013783">
    <property type="entry name" value="Ig-like_fold"/>
</dbReference>
<dbReference type="Pfam" id="PF07686">
    <property type="entry name" value="V-set"/>
    <property type="match status" value="1"/>
</dbReference>
<dbReference type="InterPro" id="IPR036179">
    <property type="entry name" value="Ig-like_dom_sf"/>
</dbReference>
<dbReference type="InParanoid" id="K1PGM5"/>
<dbReference type="HOGENOM" id="CLU_399717_0_0_1"/>
<dbReference type="Gene3D" id="2.60.40.10">
    <property type="entry name" value="Immunoglobulins"/>
    <property type="match status" value="2"/>
</dbReference>
<proteinExistence type="predicted"/>
<accession>K1PGM5</accession>
<dbReference type="SMART" id="SM00409">
    <property type="entry name" value="IG"/>
    <property type="match status" value="2"/>
</dbReference>
<dbReference type="EMBL" id="JH817667">
    <property type="protein sequence ID" value="EKC20758.1"/>
    <property type="molecule type" value="Genomic_DNA"/>
</dbReference>
<dbReference type="SUPFAM" id="SSF48726">
    <property type="entry name" value="Immunoglobulin"/>
    <property type="match status" value="2"/>
</dbReference>
<feature type="compositionally biased region" description="Low complexity" evidence="1">
    <location>
        <begin position="110"/>
        <end position="124"/>
    </location>
</feature>
<dbReference type="InterPro" id="IPR003599">
    <property type="entry name" value="Ig_sub"/>
</dbReference>
<name>K1PGM5_MAGGI</name>
<organism evidence="2">
    <name type="scientific">Magallana gigas</name>
    <name type="common">Pacific oyster</name>
    <name type="synonym">Crassostrea gigas</name>
    <dbReference type="NCBI Taxonomy" id="29159"/>
    <lineage>
        <taxon>Eukaryota</taxon>
        <taxon>Metazoa</taxon>
        <taxon>Spiralia</taxon>
        <taxon>Lophotrochozoa</taxon>
        <taxon>Mollusca</taxon>
        <taxon>Bivalvia</taxon>
        <taxon>Autobranchia</taxon>
        <taxon>Pteriomorphia</taxon>
        <taxon>Ostreida</taxon>
        <taxon>Ostreoidea</taxon>
        <taxon>Ostreidae</taxon>
        <taxon>Magallana</taxon>
    </lineage>
</organism>
<feature type="compositionally biased region" description="Low complexity" evidence="1">
    <location>
        <begin position="93"/>
        <end position="102"/>
    </location>
</feature>
<evidence type="ECO:0000313" key="2">
    <source>
        <dbReference type="EMBL" id="EKC20758.1"/>
    </source>
</evidence>
<evidence type="ECO:0000256" key="1">
    <source>
        <dbReference type="SAM" id="MobiDB-lite"/>
    </source>
</evidence>
<sequence length="689" mass="74979">MPITETTEAEVQSTLPTIETSVVTTSIPSTLTGGATTTLSLMETTGTSTLSTIFMSTESHGASTMSEILTTVPSEITVKNTTREATTSKDTTEATVTNTTSEDTTREVTTKATTASTTAAAATNTTREDITTALVTNTTNDVTTENTITMTTSEFTTAPLHNITLDMANVYYSGERLELICRTITDFEYGDVALEVRSPNGLVFREPAPRTQYALTRNSDCSVNFEWKFKSGISLASSLNGSTVWCIASNRLYNTSVSTSQLITVLVSDVSFSQYYVPGSVGKQVMIECETTTLTSNIAKMAVYKTLNGTNETIASYSSGNNNNTNSRSDILVTFQGGMLTLTFFSLKCSDEGLYICVVKTGSSEVSTPLSLTLQPTAGSTAVSLSLNTDIVENYYRYTSEHSCTGEIGYPDAGFLSLSAIHPTSGETVVYNEEVVTDAMKVKDRLVGSDIYSYGVTLAKDFRILVKEDRKVQENCSTIHKVRFFLNVSREWSRGRFRCEIRTKEGRIPTSLQEEQFYVIPTRPVPTTEAAGGFSYLDCNSSSVSEGESASIGCHLNSSSFVSLNILKSEFTIASIQVDGSVVISPNYQGKLFAILDLPSLLLVVTINTVTCSDDGIYNVTLQLDSGNVTSTTFKVNMKGEFCENKNKTYYDYHPMGCPFYVWCVTGRPYGQGSNGDYAFNLNLYSGYQ</sequence>